<dbReference type="STRING" id="1531966.A0A0A1TMR5"/>
<proteinExistence type="predicted"/>
<dbReference type="Pfam" id="PF06985">
    <property type="entry name" value="HET"/>
    <property type="match status" value="1"/>
</dbReference>
<reference evidence="2 3" key="1">
    <citation type="journal article" date="2015" name="Genome Announc.">
        <title>Draft Genome Sequence and Gene Annotation of the Entomopathogenic Fungus Verticillium hemipterigenum.</title>
        <authorList>
            <person name="Horn F."/>
            <person name="Habel A."/>
            <person name="Scharf D.H."/>
            <person name="Dworschak J."/>
            <person name="Brakhage A.A."/>
            <person name="Guthke R."/>
            <person name="Hertweck C."/>
            <person name="Linde J."/>
        </authorList>
    </citation>
    <scope>NUCLEOTIDE SEQUENCE [LARGE SCALE GENOMIC DNA]</scope>
</reference>
<protein>
    <recommendedName>
        <fullName evidence="1">Heterokaryon incompatibility domain-containing protein</fullName>
    </recommendedName>
</protein>
<dbReference type="OrthoDB" id="4955925at2759"/>
<keyword evidence="3" id="KW-1185">Reference proteome</keyword>
<dbReference type="PANTHER" id="PTHR10622">
    <property type="entry name" value="HET DOMAIN-CONTAINING PROTEIN"/>
    <property type="match status" value="1"/>
</dbReference>
<dbReference type="HOGENOM" id="CLU_031398_0_0_1"/>
<name>A0A0A1TMR5_9HYPO</name>
<evidence type="ECO:0000313" key="2">
    <source>
        <dbReference type="EMBL" id="CEJ92388.1"/>
    </source>
</evidence>
<sequence length="603" mass="69197">MRLINATSLELEFFIGTPPPYGILSHRWEDEEVSFQDMESDKAKALKGFAKIENCAYQARKEGLGYIWVDTCCIDKTSSAELSEAINSMFQWYQESAKCFVFMYDVAAADEFEASQWFTRGWTLQELIAPKHVEFLTMDWKPLGDRAALKDSLTKVTRISEEALMGADLATIPACQKMAWAANRRTTKAEDLAYCMMGLFGVNMPLLYGEGEEKAFMRLQEHFLKESDDESIFAWMSDEETAKAKPFWGLLAPSPKFFAGAEKYTQPQFSAYREGNPTELTNRGLRISLVLQPLSLNGTELLYIAALSCCHKPDDPGDLNSSFSITLQKMSGPEPQYARIRPDLILPLGPDYSKEGKPLRALLRGLDRDPLRFEQIFVRPVPKATQEVAGFCINGIQSFEHEYKDVDYDETFHARQAYERRYNENMGYHRPIGSAYTDVIRTGTAQYTFEDWDEGMKVKHSLIHLRDARENDMVVSSKDGRKYTIWSWKLKTRLLNHKGGVHNPFGSRQDPVLIVGLENYPDNPLGPRVEHQKPWYTFADNTSQAYQQRLVNGDEPLELIYNGGPLDLVKVEFVPATYRYQTFWDVRFVEVEKEPEYLDLPRR</sequence>
<dbReference type="InterPro" id="IPR010730">
    <property type="entry name" value="HET"/>
</dbReference>
<dbReference type="Proteomes" id="UP000039046">
    <property type="component" value="Unassembled WGS sequence"/>
</dbReference>
<evidence type="ECO:0000259" key="1">
    <source>
        <dbReference type="Pfam" id="PF06985"/>
    </source>
</evidence>
<evidence type="ECO:0000313" key="3">
    <source>
        <dbReference type="Proteomes" id="UP000039046"/>
    </source>
</evidence>
<dbReference type="EMBL" id="CDHN01000004">
    <property type="protein sequence ID" value="CEJ92388.1"/>
    <property type="molecule type" value="Genomic_DNA"/>
</dbReference>
<organism evidence="2 3">
    <name type="scientific">[Torrubiella] hemipterigena</name>
    <dbReference type="NCBI Taxonomy" id="1531966"/>
    <lineage>
        <taxon>Eukaryota</taxon>
        <taxon>Fungi</taxon>
        <taxon>Dikarya</taxon>
        <taxon>Ascomycota</taxon>
        <taxon>Pezizomycotina</taxon>
        <taxon>Sordariomycetes</taxon>
        <taxon>Hypocreomycetidae</taxon>
        <taxon>Hypocreales</taxon>
        <taxon>Clavicipitaceae</taxon>
        <taxon>Clavicipitaceae incertae sedis</taxon>
        <taxon>'Torrubiella' clade</taxon>
    </lineage>
</organism>
<dbReference type="PANTHER" id="PTHR10622:SF10">
    <property type="entry name" value="HET DOMAIN-CONTAINING PROTEIN"/>
    <property type="match status" value="1"/>
</dbReference>
<feature type="domain" description="Heterokaryon incompatibility" evidence="1">
    <location>
        <begin position="21"/>
        <end position="103"/>
    </location>
</feature>
<dbReference type="AlphaFoldDB" id="A0A0A1TMR5"/>
<gene>
    <name evidence="2" type="ORF">VHEMI08043</name>
</gene>
<accession>A0A0A1TMR5</accession>